<dbReference type="CDD" id="cd06223">
    <property type="entry name" value="PRTases_typeI"/>
    <property type="match status" value="1"/>
</dbReference>
<dbReference type="Gene3D" id="3.40.50.2020">
    <property type="match status" value="2"/>
</dbReference>
<sequence>MRETINLINLKTSDVKYELTVFPDGEPHIKLDELDRKKEYKVICRITNPSELFILAQVGHILKRQGIIFDVVITYLMSMRMDRVINFNEAFSLEIVASIINSFNPETVYVFEAHSDRVFKEIKNSKPINLLNSSKVSFILNSNNTAICFPDYGAFDRYSSLIPPSADILCMKKVRDLENKGAIKSMELENPVDKNFRTITIIDDLCDGGGTFCWASKILREKYTYAKVNIFVKHLVNPLGLKRLAETFDEVYITNSYKDWDVSEYQNVHLFTVA</sequence>
<organism evidence="1 2">
    <name type="scientific">phage Lak_Megaphage_RVC_JS4_GC31</name>
    <dbReference type="NCBI Taxonomy" id="3109228"/>
    <lineage>
        <taxon>Viruses</taxon>
        <taxon>Duplodnaviria</taxon>
        <taxon>Heunggongvirae</taxon>
        <taxon>Uroviricota</taxon>
        <taxon>Caudoviricetes</taxon>
        <taxon>Caudoviricetes code 15 clade</taxon>
    </lineage>
</organism>
<dbReference type="PANTHER" id="PTHR10210">
    <property type="entry name" value="RIBOSE-PHOSPHATE DIPHOSPHOKINASE FAMILY MEMBER"/>
    <property type="match status" value="1"/>
</dbReference>
<protein>
    <submittedName>
        <fullName evidence="1">Ribose-phosphate pyrophosphokinase</fullName>
    </submittedName>
</protein>
<dbReference type="PANTHER" id="PTHR10210:SF45">
    <property type="entry name" value="RIBOSE-PHOSPHATE PYROPHOSPHOKINASE 3, CHLOROPLASTIC"/>
    <property type="match status" value="1"/>
</dbReference>
<accession>A0ABZ0Z154</accession>
<evidence type="ECO:0000313" key="1">
    <source>
        <dbReference type="EMBL" id="WQJ52923.1"/>
    </source>
</evidence>
<name>A0ABZ0Z154_9CAUD</name>
<dbReference type="SUPFAM" id="SSF53271">
    <property type="entry name" value="PRTase-like"/>
    <property type="match status" value="1"/>
</dbReference>
<evidence type="ECO:0000313" key="2">
    <source>
        <dbReference type="Proteomes" id="UP001349343"/>
    </source>
</evidence>
<dbReference type="EMBL" id="OR769222">
    <property type="protein sequence ID" value="WQJ52923.1"/>
    <property type="molecule type" value="Genomic_DNA"/>
</dbReference>
<keyword evidence="2" id="KW-1185">Reference proteome</keyword>
<dbReference type="InterPro" id="IPR029057">
    <property type="entry name" value="PRTase-like"/>
</dbReference>
<reference evidence="1 2" key="1">
    <citation type="submission" date="2023-11" db="EMBL/GenBank/DDBJ databases">
        <authorList>
            <person name="Cook R."/>
            <person name="Crisci M."/>
            <person name="Pye H."/>
            <person name="Adriaenssens E."/>
            <person name="Santini J."/>
        </authorList>
    </citation>
    <scope>NUCLEOTIDE SEQUENCE [LARGE SCALE GENOMIC DNA]</scope>
    <source>
        <strain evidence="1">Lak_Megaphage_RVC_JS4_GC31</strain>
    </source>
</reference>
<dbReference type="Proteomes" id="UP001349343">
    <property type="component" value="Segment"/>
</dbReference>
<dbReference type="InterPro" id="IPR005946">
    <property type="entry name" value="Rib-P_diPkinase"/>
</dbReference>
<dbReference type="InterPro" id="IPR000836">
    <property type="entry name" value="PRTase_dom"/>
</dbReference>
<proteinExistence type="predicted"/>